<feature type="transmembrane region" description="Helical" evidence="6">
    <location>
        <begin position="213"/>
        <end position="236"/>
    </location>
</feature>
<dbReference type="InterPro" id="IPR005829">
    <property type="entry name" value="Sugar_transporter_CS"/>
</dbReference>
<name>A0AAW9WAB6_9FIRM</name>
<evidence type="ECO:0000256" key="3">
    <source>
        <dbReference type="ARBA" id="ARBA00022692"/>
    </source>
</evidence>
<feature type="transmembrane region" description="Helical" evidence="6">
    <location>
        <begin position="41"/>
        <end position="63"/>
    </location>
</feature>
<proteinExistence type="predicted"/>
<evidence type="ECO:0000256" key="5">
    <source>
        <dbReference type="ARBA" id="ARBA00023136"/>
    </source>
</evidence>
<evidence type="ECO:0000313" key="8">
    <source>
        <dbReference type="EMBL" id="MUB62175.1"/>
    </source>
</evidence>
<feature type="transmembrane region" description="Helical" evidence="6">
    <location>
        <begin position="69"/>
        <end position="86"/>
    </location>
</feature>
<dbReference type="PANTHER" id="PTHR23530">
    <property type="entry name" value="TRANSPORT PROTEIN-RELATED"/>
    <property type="match status" value="1"/>
</dbReference>
<dbReference type="PROSITE" id="PS50850">
    <property type="entry name" value="MFS"/>
    <property type="match status" value="1"/>
</dbReference>
<dbReference type="Pfam" id="PF07690">
    <property type="entry name" value="MFS_1"/>
    <property type="match status" value="1"/>
</dbReference>
<comment type="caution">
    <text evidence="8">The sequence shown here is derived from an EMBL/GenBank/DDBJ whole genome shotgun (WGS) entry which is preliminary data.</text>
</comment>
<dbReference type="InterPro" id="IPR053160">
    <property type="entry name" value="MFS_DHA3_Transporter"/>
</dbReference>
<sequence length="411" mass="44450">MTMKRSHILLFGANAFGTGLLAPVLSLVLLSHGATMENLSLCIGIFAVIVVVLELPSGILADLIGRKRIFLISACFMMANYALLLFSRHFLMLAAACAMQGIGRAFSSGSIEALEIETYLCEHEGRNLEKINSTMAVIESVGLASGSIAGGILGYLDVSYSLLLILAFILQILILGLAAWFVKEPPRKKSPLSPVLQLKEQVRGLYHSLLHSLPVTTIVLMSAACGMLLCTVEVYWQPTLQAFLPGQMGWIFGVITCLGYLGVTIGSKAAEAVMQSKRTVFTPEKSWHTYWILRFLLILNVAVLGFTRRVWLFPVLFVLVYVVLGAGNLIENTIFHGTVASSQRAGMMSLLSLSLRAGGLGTSLLGSLIISGLSLSYVWLLLPLFSALLIGVIMIFHHRSAANCRTAKAGC</sequence>
<protein>
    <submittedName>
        <fullName evidence="8">MFS transporter</fullName>
    </submittedName>
</protein>
<keyword evidence="4 6" id="KW-1133">Transmembrane helix</keyword>
<gene>
    <name evidence="8" type="ORF">GNE07_03700</name>
</gene>
<evidence type="ECO:0000259" key="7">
    <source>
        <dbReference type="PROSITE" id="PS50850"/>
    </source>
</evidence>
<dbReference type="GO" id="GO:0022857">
    <property type="term" value="F:transmembrane transporter activity"/>
    <property type="evidence" value="ECO:0007669"/>
    <property type="project" value="InterPro"/>
</dbReference>
<feature type="transmembrane region" description="Helical" evidence="6">
    <location>
        <begin position="287"/>
        <end position="305"/>
    </location>
</feature>
<feature type="transmembrane region" description="Helical" evidence="6">
    <location>
        <begin position="248"/>
        <end position="266"/>
    </location>
</feature>
<organism evidence="8 9">
    <name type="scientific">Hungatella hathewayi</name>
    <dbReference type="NCBI Taxonomy" id="154046"/>
    <lineage>
        <taxon>Bacteria</taxon>
        <taxon>Bacillati</taxon>
        <taxon>Bacillota</taxon>
        <taxon>Clostridia</taxon>
        <taxon>Lachnospirales</taxon>
        <taxon>Lachnospiraceae</taxon>
        <taxon>Hungatella</taxon>
    </lineage>
</organism>
<dbReference type="PANTHER" id="PTHR23530:SF1">
    <property type="entry name" value="PERMEASE, MAJOR FACILITATOR SUPERFAMILY-RELATED"/>
    <property type="match status" value="1"/>
</dbReference>
<evidence type="ECO:0000313" key="9">
    <source>
        <dbReference type="Proteomes" id="UP000434223"/>
    </source>
</evidence>
<dbReference type="Gene3D" id="1.20.1250.20">
    <property type="entry name" value="MFS general substrate transporter like domains"/>
    <property type="match status" value="1"/>
</dbReference>
<evidence type="ECO:0000256" key="1">
    <source>
        <dbReference type="ARBA" id="ARBA00004651"/>
    </source>
</evidence>
<dbReference type="AlphaFoldDB" id="A0AAW9WAB6"/>
<dbReference type="InterPro" id="IPR020846">
    <property type="entry name" value="MFS_dom"/>
</dbReference>
<comment type="subcellular location">
    <subcellularLocation>
        <location evidence="1">Cell membrane</location>
        <topology evidence="1">Multi-pass membrane protein</topology>
    </subcellularLocation>
</comment>
<dbReference type="InterPro" id="IPR036259">
    <property type="entry name" value="MFS_trans_sf"/>
</dbReference>
<feature type="transmembrane region" description="Helical" evidence="6">
    <location>
        <begin position="350"/>
        <end position="370"/>
    </location>
</feature>
<dbReference type="PROSITE" id="PS00216">
    <property type="entry name" value="SUGAR_TRANSPORT_1"/>
    <property type="match status" value="1"/>
</dbReference>
<feature type="transmembrane region" description="Helical" evidence="6">
    <location>
        <begin position="6"/>
        <end position="29"/>
    </location>
</feature>
<feature type="transmembrane region" description="Helical" evidence="6">
    <location>
        <begin position="162"/>
        <end position="182"/>
    </location>
</feature>
<dbReference type="GO" id="GO:0005886">
    <property type="term" value="C:plasma membrane"/>
    <property type="evidence" value="ECO:0007669"/>
    <property type="project" value="UniProtKB-SubCell"/>
</dbReference>
<feature type="domain" description="Major facilitator superfamily (MFS) profile" evidence="7">
    <location>
        <begin position="1"/>
        <end position="401"/>
    </location>
</feature>
<dbReference type="EMBL" id="WNME01000002">
    <property type="protein sequence ID" value="MUB62175.1"/>
    <property type="molecule type" value="Genomic_DNA"/>
</dbReference>
<dbReference type="SUPFAM" id="SSF103473">
    <property type="entry name" value="MFS general substrate transporter"/>
    <property type="match status" value="1"/>
</dbReference>
<keyword evidence="2" id="KW-0813">Transport</keyword>
<dbReference type="InterPro" id="IPR011701">
    <property type="entry name" value="MFS"/>
</dbReference>
<dbReference type="Proteomes" id="UP000434223">
    <property type="component" value="Unassembled WGS sequence"/>
</dbReference>
<keyword evidence="5 6" id="KW-0472">Membrane</keyword>
<keyword evidence="3 6" id="KW-0812">Transmembrane</keyword>
<feature type="transmembrane region" description="Helical" evidence="6">
    <location>
        <begin position="376"/>
        <end position="396"/>
    </location>
</feature>
<evidence type="ECO:0000256" key="2">
    <source>
        <dbReference type="ARBA" id="ARBA00022448"/>
    </source>
</evidence>
<evidence type="ECO:0000256" key="4">
    <source>
        <dbReference type="ARBA" id="ARBA00022989"/>
    </source>
</evidence>
<feature type="transmembrane region" description="Helical" evidence="6">
    <location>
        <begin position="311"/>
        <end position="330"/>
    </location>
</feature>
<accession>A0AAW9WAB6</accession>
<evidence type="ECO:0000256" key="6">
    <source>
        <dbReference type="SAM" id="Phobius"/>
    </source>
</evidence>
<reference evidence="8 9" key="1">
    <citation type="submission" date="2019-09" db="EMBL/GenBank/DDBJ databases">
        <title>Draft genome sequencing of Hungatella hathewayi 123Y-2.</title>
        <authorList>
            <person name="Lv Q."/>
            <person name="Li S."/>
        </authorList>
    </citation>
    <scope>NUCLEOTIDE SEQUENCE [LARGE SCALE GENOMIC DNA]</scope>
    <source>
        <strain evidence="8 9">123Y-2</strain>
    </source>
</reference>